<dbReference type="PANTHER" id="PTHR42693:SF43">
    <property type="entry name" value="BLL2667 PROTEIN"/>
    <property type="match status" value="1"/>
</dbReference>
<dbReference type="EMBL" id="CP131060">
    <property type="protein sequence ID" value="WNY26227.1"/>
    <property type="molecule type" value="Genomic_DNA"/>
</dbReference>
<feature type="domain" description="Sulfatase N-terminal" evidence="3">
    <location>
        <begin position="52"/>
        <end position="464"/>
    </location>
</feature>
<dbReference type="CDD" id="cd16025">
    <property type="entry name" value="PAS_like"/>
    <property type="match status" value="1"/>
</dbReference>
<dbReference type="GeneID" id="89230896"/>
<dbReference type="InterPro" id="IPR000917">
    <property type="entry name" value="Sulfatase_N"/>
</dbReference>
<evidence type="ECO:0000256" key="2">
    <source>
        <dbReference type="SAM" id="MobiDB-lite"/>
    </source>
</evidence>
<dbReference type="SUPFAM" id="SSF49899">
    <property type="entry name" value="Concanavalin A-like lectins/glucanases"/>
    <property type="match status" value="1"/>
</dbReference>
<evidence type="ECO:0000313" key="5">
    <source>
        <dbReference type="Proteomes" id="UP001303587"/>
    </source>
</evidence>
<sequence length="793" mass="89576">MAKYQDPKEPFIPDRTVLPIHEPKYKPIKAKYLEDAPEAPPRFTVTPPKGAPNVLLVLLDDMGFGASSAFGGPIPMPTAERLAKKGIKFNRFHTTSICAPTRAALLSGYNHHSCNMGQITEVGTAYPGNTSTRPKSVTPLARVLRDNGYSTAQFGKCHETPTWETSISGPFDHWPIYSGFDKFYGFLSAETNQFNPELIDGTVLVDTPTDPDYHLSEDLADKCLEWMKFQKTLTPDKPFFIYLAPGATHAPHQAPEKYRNMFKGQFDEGWDVLREKTHDRMIEMGIIPKGTKLAPKPRGIQTWADLPQKEKELYRRQMEIYAGYARHVDDQIGRVIDTVEELGIMDNTVIIYILGDNGASPEGDLHGVFNEISTMNMVPESFDYVLSRKDELGTDMSNNHYAAGWAVALDTPFTWTKTIASNFGGTRNGFIFHYPKKFKDNTEVRSQFHHVIDVAPTILDICGIPQPKIVDGVEQKPIEGVSMVYALKDKKAKDQRKTQYFTIDLHYGVYHEGWFAGVISNAPWERGFDLKKWMENIEWELYDIEKDYSCSNNIAKKYPEKLKEMQKVYFEEAEKYNVLPLDDRGQSLLNAKFANRPTLMGDRKEITLGPGMGGLKENCFLNMKNTSYTITAEVETKKGFTDGVIFSQGGRFGGYSLYVKDGKPNFCYNFVSMEHYYARSNKPLADGRNQIKLDFKYDGGVGKGGTATIYVNNEKVGEGRVENTMGYFYSFDETANVGCQRATPVTEEYTVADSMFKGKIYSVNIKLIDDGKNQDQKTDKTAKPDKNQSKQKK</sequence>
<dbReference type="Gene3D" id="3.40.720.10">
    <property type="entry name" value="Alkaline Phosphatase, subunit A"/>
    <property type="match status" value="1"/>
</dbReference>
<dbReference type="Gene3D" id="2.60.120.200">
    <property type="match status" value="1"/>
</dbReference>
<comment type="similarity">
    <text evidence="1">Belongs to the sulfatase family.</text>
</comment>
<dbReference type="InterPro" id="IPR013320">
    <property type="entry name" value="ConA-like_dom_sf"/>
</dbReference>
<dbReference type="InterPro" id="IPR017850">
    <property type="entry name" value="Alkaline_phosphatase_core_sf"/>
</dbReference>
<dbReference type="AlphaFoldDB" id="A0AA96ZWR2"/>
<feature type="region of interest" description="Disordered" evidence="2">
    <location>
        <begin position="772"/>
        <end position="793"/>
    </location>
</feature>
<dbReference type="Proteomes" id="UP001303587">
    <property type="component" value="Chromosome"/>
</dbReference>
<organism evidence="4 5">
    <name type="scientific">Methanolapillus millepedarum</name>
    <dbReference type="NCBI Taxonomy" id="3028296"/>
    <lineage>
        <taxon>Archaea</taxon>
        <taxon>Methanobacteriati</taxon>
        <taxon>Methanobacteriota</taxon>
        <taxon>Stenosarchaea group</taxon>
        <taxon>Methanomicrobia</taxon>
        <taxon>Methanosarcinales</taxon>
        <taxon>Methanosarcinaceae</taxon>
        <taxon>Methanolapillus</taxon>
    </lineage>
</organism>
<dbReference type="InterPro" id="IPR050738">
    <property type="entry name" value="Sulfatase"/>
</dbReference>
<gene>
    <name evidence="4" type="ORF">MsAc7_18020</name>
</gene>
<name>A0AA96ZWR2_9EURY</name>
<evidence type="ECO:0000256" key="1">
    <source>
        <dbReference type="ARBA" id="ARBA00008779"/>
    </source>
</evidence>
<dbReference type="SUPFAM" id="SSF53649">
    <property type="entry name" value="Alkaline phosphatase-like"/>
    <property type="match status" value="1"/>
</dbReference>
<evidence type="ECO:0000259" key="3">
    <source>
        <dbReference type="Pfam" id="PF00884"/>
    </source>
</evidence>
<protein>
    <recommendedName>
        <fullName evidence="3">Sulfatase N-terminal domain-containing protein</fullName>
    </recommendedName>
</protein>
<reference evidence="4 5" key="1">
    <citation type="submission" date="2023-07" db="EMBL/GenBank/DDBJ databases">
        <title>Closed genoem sequence of Methanosarcinaceae archaeon Ac7.</title>
        <authorList>
            <person name="Poehlein A."/>
            <person name="Protasov E."/>
            <person name="Platt K."/>
            <person name="Reeh H."/>
            <person name="Daniel R."/>
            <person name="Brune A."/>
        </authorList>
    </citation>
    <scope>NUCLEOTIDE SEQUENCE [LARGE SCALE GENOMIC DNA]</scope>
    <source>
        <strain evidence="4 5">Ac7</strain>
    </source>
</reference>
<dbReference type="RefSeq" id="WP_338102555.1">
    <property type="nucleotide sequence ID" value="NZ_CP131060.1"/>
</dbReference>
<accession>A0AA96ZWR2</accession>
<evidence type="ECO:0000313" key="4">
    <source>
        <dbReference type="EMBL" id="WNY26227.1"/>
    </source>
</evidence>
<proteinExistence type="inferred from homology"/>
<dbReference type="PANTHER" id="PTHR42693">
    <property type="entry name" value="ARYLSULFATASE FAMILY MEMBER"/>
    <property type="match status" value="1"/>
</dbReference>
<dbReference type="Pfam" id="PF00884">
    <property type="entry name" value="Sulfatase"/>
    <property type="match status" value="1"/>
</dbReference>
<keyword evidence="5" id="KW-1185">Reference proteome</keyword>
<dbReference type="Gene3D" id="3.30.1120.10">
    <property type="match status" value="1"/>
</dbReference>